<dbReference type="GO" id="GO:0009986">
    <property type="term" value="C:cell surface"/>
    <property type="evidence" value="ECO:0007669"/>
    <property type="project" value="TreeGrafter"/>
</dbReference>
<evidence type="ECO:0000259" key="10">
    <source>
        <dbReference type="Pfam" id="PF00150"/>
    </source>
</evidence>
<keyword evidence="4" id="KW-0136">Cellulose degradation</keyword>
<protein>
    <submittedName>
        <fullName evidence="13">Endoglucanase Cel5</fullName>
        <ecNumber evidence="13">3.1.2.4</ecNumber>
    </submittedName>
</protein>
<dbReference type="PANTHER" id="PTHR31297">
    <property type="entry name" value="GLUCAN ENDO-1,6-BETA-GLUCOSIDASE B"/>
    <property type="match status" value="1"/>
</dbReference>
<dbReference type="SUPFAM" id="SSF51445">
    <property type="entry name" value="(Trans)glycosidases"/>
    <property type="match status" value="1"/>
</dbReference>
<dbReference type="Gene3D" id="3.20.20.80">
    <property type="entry name" value="Glycosidases"/>
    <property type="match status" value="1"/>
</dbReference>
<organism evidence="13">
    <name type="scientific">Paenibacillus massiliensis subsp. panacisoli</name>
    <dbReference type="NCBI Taxonomy" id="363858"/>
    <lineage>
        <taxon>Bacteria</taxon>
        <taxon>Bacillati</taxon>
        <taxon>Bacillota</taxon>
        <taxon>Bacilli</taxon>
        <taxon>Bacillales</taxon>
        <taxon>Paenibacillaceae</taxon>
        <taxon>Paenibacillus</taxon>
    </lineage>
</organism>
<dbReference type="EMBL" id="MG198607">
    <property type="protein sequence ID" value="AXG50424.1"/>
    <property type="molecule type" value="Genomic_DNA"/>
</dbReference>
<feature type="domain" description="Glycoside hydrolase family 5" evidence="10">
    <location>
        <begin position="72"/>
        <end position="353"/>
    </location>
</feature>
<evidence type="ECO:0000256" key="4">
    <source>
        <dbReference type="ARBA" id="ARBA00023001"/>
    </source>
</evidence>
<evidence type="ECO:0000259" key="11">
    <source>
        <dbReference type="Pfam" id="PF03442"/>
    </source>
</evidence>
<feature type="chain" id="PRO_5016625998" evidence="9">
    <location>
        <begin position="30"/>
        <end position="577"/>
    </location>
</feature>
<evidence type="ECO:0000313" key="13">
    <source>
        <dbReference type="EMBL" id="AXG50424.1"/>
    </source>
</evidence>
<evidence type="ECO:0000256" key="1">
    <source>
        <dbReference type="ARBA" id="ARBA00005641"/>
    </source>
</evidence>
<dbReference type="InterPro" id="IPR016282">
    <property type="entry name" value="Glyco_hydro_5_endoGlcnase_B"/>
</dbReference>
<dbReference type="EC" id="3.1.2.4" evidence="13"/>
<dbReference type="PROSITE" id="PS00659">
    <property type="entry name" value="GLYCOSYL_HYDROL_F5"/>
    <property type="match status" value="1"/>
</dbReference>
<proteinExistence type="inferred from homology"/>
<reference evidence="13" key="1">
    <citation type="submission" date="2017-10" db="EMBL/GenBank/DDBJ databases">
        <title>Purification of two endoglucanases from Paenibacillus panacisoli by their binding to microcrystalline cellulose.</title>
        <authorList>
            <person name="Kong J."/>
            <person name="Xu Z."/>
        </authorList>
    </citation>
    <scope>NUCLEOTIDE SEQUENCE</scope>
    <source>
        <strain evidence="13">SDMCC050309</strain>
    </source>
</reference>
<dbReference type="InterPro" id="IPR040946">
    <property type="entry name" value="CBM46"/>
</dbReference>
<keyword evidence="6 8" id="KW-0326">Glycosidase</keyword>
<evidence type="ECO:0000256" key="5">
    <source>
        <dbReference type="ARBA" id="ARBA00023277"/>
    </source>
</evidence>
<dbReference type="GO" id="GO:0008422">
    <property type="term" value="F:beta-glucosidase activity"/>
    <property type="evidence" value="ECO:0007669"/>
    <property type="project" value="TreeGrafter"/>
</dbReference>
<evidence type="ECO:0000259" key="12">
    <source>
        <dbReference type="Pfam" id="PF18448"/>
    </source>
</evidence>
<dbReference type="InterPro" id="IPR017853">
    <property type="entry name" value="GH"/>
</dbReference>
<keyword evidence="2 9" id="KW-0732">Signal</keyword>
<feature type="domain" description="Carbohydrate binding X2" evidence="11">
    <location>
        <begin position="385"/>
        <end position="467"/>
    </location>
</feature>
<feature type="domain" description="Endoglucanase B carbohydrate binding" evidence="12">
    <location>
        <begin position="471"/>
        <end position="574"/>
    </location>
</feature>
<dbReference type="AlphaFoldDB" id="A0A345FZL3"/>
<dbReference type="PIRSF" id="PIRSF001043">
    <property type="entry name" value="Endoglucanase_B"/>
    <property type="match status" value="1"/>
</dbReference>
<dbReference type="Gene3D" id="2.60.40.10">
    <property type="entry name" value="Immunoglobulins"/>
    <property type="match status" value="1"/>
</dbReference>
<dbReference type="GO" id="GO:0003860">
    <property type="term" value="F:3-hydroxyisobutyryl-CoA hydrolase activity"/>
    <property type="evidence" value="ECO:0007669"/>
    <property type="project" value="UniProtKB-EC"/>
</dbReference>
<dbReference type="GO" id="GO:0005576">
    <property type="term" value="C:extracellular region"/>
    <property type="evidence" value="ECO:0007669"/>
    <property type="project" value="TreeGrafter"/>
</dbReference>
<dbReference type="Pfam" id="PF03442">
    <property type="entry name" value="CBM_X2"/>
    <property type="match status" value="1"/>
</dbReference>
<evidence type="ECO:0000256" key="8">
    <source>
        <dbReference type="RuleBase" id="RU361153"/>
    </source>
</evidence>
<dbReference type="InterPro" id="IPR018087">
    <property type="entry name" value="Glyco_hydro_5_CS"/>
</dbReference>
<dbReference type="InterPro" id="IPR013783">
    <property type="entry name" value="Ig-like_fold"/>
</dbReference>
<name>A0A345FZL3_9BACL</name>
<evidence type="ECO:0000256" key="9">
    <source>
        <dbReference type="SAM" id="SignalP"/>
    </source>
</evidence>
<keyword evidence="5" id="KW-0119">Carbohydrate metabolism</keyword>
<feature type="signal peptide" evidence="9">
    <location>
        <begin position="1"/>
        <end position="29"/>
    </location>
</feature>
<sequence length="577" mass="64137">MIKRKRKAFLPLAVIAALLLSVFPSASSAQESGREGIVTSSNATPSSLQSYVEDMAPGWNLGNSLDAVGSDETAWGNPPITQQLIQNVAAQGYKSIRIPVTWNAHIGPAPEYTINPAYLNRVEQVVNWALDEDLYVMINLHHDSWLWISHMEQNRTQVRARYDAAWEQIAERFKNHSSKLMMESVNEPRFSDGGTTSEALSFSMLEELNVSFHDIVRSSGGENATRPLVLSTLEASPTQERMDELYDTIEQLDDPNLIATVHFYGFWPFSVNLAGFTTFNQEVRSDITNTFDRVYNTFVARGIPVILGEYGLLGFDKNTDVIQQGEKLKFFEFLGHYLQDKGIAPILWDNGQHFGRQSFTWSDPDLFAIMKAGWTGRSATGNSDLLFLRAGESITDKPLPVNWNGHRLVSLKAGATALVEGEDYTISGNTLTLKADTLQGLISSNTHGEQAVLTAKFSGGADWKWHIIVYDTPQLGSATGTTNSFQIPTQFKGDRLATMEAVYTSGGNAGPHDWTSFKEFHTTFVPQYNAQHIQLQPEFFNSVSDGQVKLTFHFWSGAKLDYYITKSGNSVTGQSQP</sequence>
<keyword evidence="3 8" id="KW-0378">Hydrolase</keyword>
<dbReference type="GO" id="GO:0030245">
    <property type="term" value="P:cellulose catabolic process"/>
    <property type="evidence" value="ECO:0007669"/>
    <property type="project" value="UniProtKB-KW"/>
</dbReference>
<evidence type="ECO:0000256" key="6">
    <source>
        <dbReference type="ARBA" id="ARBA00023295"/>
    </source>
</evidence>
<dbReference type="PANTHER" id="PTHR31297:SF41">
    <property type="entry name" value="ENDOGLUCANASE, PUTATIVE (AFU_ORTHOLOGUE AFUA_5G01830)-RELATED"/>
    <property type="match status" value="1"/>
</dbReference>
<keyword evidence="7" id="KW-0624">Polysaccharide degradation</keyword>
<evidence type="ECO:0000256" key="7">
    <source>
        <dbReference type="ARBA" id="ARBA00023326"/>
    </source>
</evidence>
<dbReference type="InterPro" id="IPR050386">
    <property type="entry name" value="Glycosyl_hydrolase_5"/>
</dbReference>
<dbReference type="SUPFAM" id="SSF81296">
    <property type="entry name" value="E set domains"/>
    <property type="match status" value="1"/>
</dbReference>
<evidence type="ECO:0000256" key="3">
    <source>
        <dbReference type="ARBA" id="ARBA00022801"/>
    </source>
</evidence>
<evidence type="ECO:0000256" key="2">
    <source>
        <dbReference type="ARBA" id="ARBA00022729"/>
    </source>
</evidence>
<dbReference type="InterPro" id="IPR005102">
    <property type="entry name" value="Carbo-bd_X2"/>
</dbReference>
<comment type="similarity">
    <text evidence="1 8">Belongs to the glycosyl hydrolase 5 (cellulase A) family.</text>
</comment>
<accession>A0A345FZL3</accession>
<dbReference type="Pfam" id="PF00150">
    <property type="entry name" value="Cellulase"/>
    <property type="match status" value="1"/>
</dbReference>
<dbReference type="Pfam" id="PF18448">
    <property type="entry name" value="CBM46"/>
    <property type="match status" value="1"/>
</dbReference>
<dbReference type="InterPro" id="IPR001547">
    <property type="entry name" value="Glyco_hydro_5"/>
</dbReference>
<dbReference type="InterPro" id="IPR014756">
    <property type="entry name" value="Ig_E-set"/>
</dbReference>